<dbReference type="OrthoDB" id="5183626at2"/>
<sequence length="215" mass="24191">MTAVDTVQAAPARERIVVVAFRKAAVPRVNGYLDYLLSRGVPVTVLVADGQGWKQAPRFDPRAEVLSLARRENRQPFVWTYTLLVERGPGGVLRRAARLPGPAGGAGRRLVRAHAKAVRLIRKWFFWRGYKAVRGHSLRRIALRRLEALRLEDARRVVIADTAAVPFGWSLARRRPDLEVTRAMDVSAYEPLPVTDPAPEQGFDPARLERPYTQL</sequence>
<name>A0A426UUM6_9ACTN</name>
<evidence type="ECO:0000313" key="2">
    <source>
        <dbReference type="Proteomes" id="UP000277256"/>
    </source>
</evidence>
<evidence type="ECO:0000313" key="1">
    <source>
        <dbReference type="EMBL" id="RRR97682.1"/>
    </source>
</evidence>
<organism evidence="1 2">
    <name type="scientific">Glycomyces terrestris</name>
    <dbReference type="NCBI Taxonomy" id="2493553"/>
    <lineage>
        <taxon>Bacteria</taxon>
        <taxon>Bacillati</taxon>
        <taxon>Actinomycetota</taxon>
        <taxon>Actinomycetes</taxon>
        <taxon>Glycomycetales</taxon>
        <taxon>Glycomycetaceae</taxon>
        <taxon>Glycomyces</taxon>
    </lineage>
</organism>
<reference evidence="1 2" key="1">
    <citation type="submission" date="2018-12" db="EMBL/GenBank/DDBJ databases">
        <title>Glycomyces sp. YIM 121974 draft genome.</title>
        <authorList>
            <person name="Li Q."/>
        </authorList>
    </citation>
    <scope>NUCLEOTIDE SEQUENCE [LARGE SCALE GENOMIC DNA]</scope>
    <source>
        <strain evidence="1 2">YIM 121974</strain>
    </source>
</reference>
<protein>
    <submittedName>
        <fullName evidence="1">Uncharacterized protein</fullName>
    </submittedName>
</protein>
<dbReference type="Proteomes" id="UP000277256">
    <property type="component" value="Unassembled WGS sequence"/>
</dbReference>
<gene>
    <name evidence="1" type="ORF">EIW28_20080</name>
</gene>
<dbReference type="EMBL" id="RSEB01000005">
    <property type="protein sequence ID" value="RRR97682.1"/>
    <property type="molecule type" value="Genomic_DNA"/>
</dbReference>
<keyword evidence="2" id="KW-1185">Reference proteome</keyword>
<dbReference type="RefSeq" id="WP_125249475.1">
    <property type="nucleotide sequence ID" value="NZ_RSEB01000005.1"/>
</dbReference>
<proteinExistence type="predicted"/>
<comment type="caution">
    <text evidence="1">The sequence shown here is derived from an EMBL/GenBank/DDBJ whole genome shotgun (WGS) entry which is preliminary data.</text>
</comment>
<accession>A0A426UUM6</accession>
<dbReference type="AlphaFoldDB" id="A0A426UUM6"/>